<evidence type="ECO:0000313" key="12">
    <source>
        <dbReference type="Proteomes" id="UP000184295"/>
    </source>
</evidence>
<evidence type="ECO:0000256" key="1">
    <source>
        <dbReference type="ARBA" id="ARBA00001970"/>
    </source>
</evidence>
<dbReference type="PANTHER" id="PTHR30295">
    <property type="entry name" value="BACTERIOFERRITIN"/>
    <property type="match status" value="1"/>
</dbReference>
<dbReference type="PANTHER" id="PTHR30295:SF0">
    <property type="entry name" value="BACTERIOFERRITIN"/>
    <property type="match status" value="1"/>
</dbReference>
<keyword evidence="6" id="KW-0479">Metal-binding</keyword>
<dbReference type="OrthoDB" id="9800505at2"/>
<dbReference type="GO" id="GO:0005829">
    <property type="term" value="C:cytosol"/>
    <property type="evidence" value="ECO:0007669"/>
    <property type="project" value="TreeGrafter"/>
</dbReference>
<dbReference type="AlphaFoldDB" id="A0A1M4WPB8"/>
<reference evidence="12" key="1">
    <citation type="submission" date="2016-11" db="EMBL/GenBank/DDBJ databases">
        <authorList>
            <person name="Varghese N."/>
            <person name="Submissions S."/>
        </authorList>
    </citation>
    <scope>NUCLEOTIDE SEQUENCE [LARGE SCALE GENOMIC DNA]</scope>
    <source>
        <strain evidence="12">DSM 19514</strain>
    </source>
</reference>
<evidence type="ECO:0000256" key="2">
    <source>
        <dbReference type="ARBA" id="ARBA00011637"/>
    </source>
</evidence>
<dbReference type="EMBL" id="FQUL01000027">
    <property type="protein sequence ID" value="SHE83065.1"/>
    <property type="molecule type" value="Genomic_DNA"/>
</dbReference>
<evidence type="ECO:0000256" key="9">
    <source>
        <dbReference type="ARBA" id="ARBA00047990"/>
    </source>
</evidence>
<evidence type="ECO:0000256" key="3">
    <source>
        <dbReference type="ARBA" id="ARBA00013107"/>
    </source>
</evidence>
<keyword evidence="4" id="KW-0409">Iron storage</keyword>
<dbReference type="InterPro" id="IPR008331">
    <property type="entry name" value="Ferritin_DPS_dom"/>
</dbReference>
<protein>
    <recommendedName>
        <fullName evidence="3">ferroxidase</fullName>
        <ecNumber evidence="3">1.16.3.1</ecNumber>
    </recommendedName>
</protein>
<feature type="domain" description="Ferritin-like diiron" evidence="10">
    <location>
        <begin position="1"/>
        <end position="134"/>
    </location>
</feature>
<dbReference type="InterPro" id="IPR002024">
    <property type="entry name" value="Bacterioferritin"/>
</dbReference>
<dbReference type="InterPro" id="IPR012347">
    <property type="entry name" value="Ferritin-like"/>
</dbReference>
<comment type="catalytic activity">
    <reaction evidence="8">
        <text>Fe(2+)(in) = Fe(2+)(out)</text>
        <dbReference type="Rhea" id="RHEA:28486"/>
        <dbReference type="ChEBI" id="CHEBI:29033"/>
    </reaction>
</comment>
<comment type="cofactor">
    <cofactor evidence="1">
        <name>heme b</name>
        <dbReference type="ChEBI" id="CHEBI:60344"/>
    </cofactor>
</comment>
<dbReference type="Pfam" id="PF00210">
    <property type="entry name" value="Ferritin"/>
    <property type="match status" value="1"/>
</dbReference>
<dbReference type="Gene3D" id="1.20.1260.10">
    <property type="match status" value="1"/>
</dbReference>
<organism evidence="11 12">
    <name type="scientific">Ferrithrix thermotolerans DSM 19514</name>
    <dbReference type="NCBI Taxonomy" id="1121881"/>
    <lineage>
        <taxon>Bacteria</taxon>
        <taxon>Bacillati</taxon>
        <taxon>Actinomycetota</taxon>
        <taxon>Acidimicrobiia</taxon>
        <taxon>Acidimicrobiales</taxon>
        <taxon>Acidimicrobiaceae</taxon>
        <taxon>Ferrithrix</taxon>
    </lineage>
</organism>
<gene>
    <name evidence="11" type="ORF">SAMN02745225_01742</name>
</gene>
<evidence type="ECO:0000256" key="6">
    <source>
        <dbReference type="ARBA" id="ARBA00022723"/>
    </source>
</evidence>
<sequence>MRSLRYEMAAVQQYLTQSSLAALWHLEDYSAMFRNEAEEEMSHVQLVIDHMLKIGIAPNGLQLPPVRPGRSLQEMLAIDREFEVEVIGLYDEAKEYCGRLRLIEMNLLYDRLLRDELHHLAEIDRLLADMRSAGRA</sequence>
<comment type="catalytic activity">
    <reaction evidence="9">
        <text>4 Fe(2+) + O2 + 4 H(+) = 4 Fe(3+) + 2 H2O</text>
        <dbReference type="Rhea" id="RHEA:11148"/>
        <dbReference type="ChEBI" id="CHEBI:15377"/>
        <dbReference type="ChEBI" id="CHEBI:15378"/>
        <dbReference type="ChEBI" id="CHEBI:15379"/>
        <dbReference type="ChEBI" id="CHEBI:29033"/>
        <dbReference type="ChEBI" id="CHEBI:29034"/>
        <dbReference type="EC" id="1.16.3.1"/>
    </reaction>
</comment>
<evidence type="ECO:0000256" key="7">
    <source>
        <dbReference type="ARBA" id="ARBA00023004"/>
    </source>
</evidence>
<evidence type="ECO:0000256" key="4">
    <source>
        <dbReference type="ARBA" id="ARBA00022434"/>
    </source>
</evidence>
<dbReference type="GO" id="GO:0008199">
    <property type="term" value="F:ferric iron binding"/>
    <property type="evidence" value="ECO:0007669"/>
    <property type="project" value="InterPro"/>
</dbReference>
<name>A0A1M4WPB8_9ACTN</name>
<evidence type="ECO:0000313" key="11">
    <source>
        <dbReference type="EMBL" id="SHE83065.1"/>
    </source>
</evidence>
<dbReference type="Proteomes" id="UP000184295">
    <property type="component" value="Unassembled WGS sequence"/>
</dbReference>
<evidence type="ECO:0000256" key="5">
    <source>
        <dbReference type="ARBA" id="ARBA00022617"/>
    </source>
</evidence>
<keyword evidence="12" id="KW-1185">Reference proteome</keyword>
<dbReference type="InterPro" id="IPR009040">
    <property type="entry name" value="Ferritin-like_diiron"/>
</dbReference>
<dbReference type="PRINTS" id="PR00601">
    <property type="entry name" value="BACFERRITIN"/>
</dbReference>
<accession>A0A1M4WPB8</accession>
<dbReference type="GO" id="GO:0020037">
    <property type="term" value="F:heme binding"/>
    <property type="evidence" value="ECO:0007669"/>
    <property type="project" value="TreeGrafter"/>
</dbReference>
<dbReference type="SUPFAM" id="SSF47240">
    <property type="entry name" value="Ferritin-like"/>
    <property type="match status" value="1"/>
</dbReference>
<dbReference type="GO" id="GO:0004322">
    <property type="term" value="F:ferroxidase activity"/>
    <property type="evidence" value="ECO:0007669"/>
    <property type="project" value="UniProtKB-EC"/>
</dbReference>
<dbReference type="PROSITE" id="PS50905">
    <property type="entry name" value="FERRITIN_LIKE"/>
    <property type="match status" value="1"/>
</dbReference>
<keyword evidence="7" id="KW-0408">Iron</keyword>
<evidence type="ECO:0000256" key="8">
    <source>
        <dbReference type="ARBA" id="ARBA00036243"/>
    </source>
</evidence>
<keyword evidence="5" id="KW-0349">Heme</keyword>
<dbReference type="InterPro" id="IPR009078">
    <property type="entry name" value="Ferritin-like_SF"/>
</dbReference>
<evidence type="ECO:0000259" key="10">
    <source>
        <dbReference type="PROSITE" id="PS50905"/>
    </source>
</evidence>
<dbReference type="EC" id="1.16.3.1" evidence="3"/>
<dbReference type="GO" id="GO:0006826">
    <property type="term" value="P:iron ion transport"/>
    <property type="evidence" value="ECO:0007669"/>
    <property type="project" value="InterPro"/>
</dbReference>
<dbReference type="RefSeq" id="WP_084660358.1">
    <property type="nucleotide sequence ID" value="NZ_FQUL01000027.1"/>
</dbReference>
<comment type="subunit">
    <text evidence="2">Homooligomer of 24 subunits, arranged as 12 dimers, that are packed together to form an approximately spherical molecule with a central cavity, in which large amounts of iron can be deposited.</text>
</comment>
<dbReference type="GO" id="GO:0006879">
    <property type="term" value="P:intracellular iron ion homeostasis"/>
    <property type="evidence" value="ECO:0007669"/>
    <property type="project" value="UniProtKB-KW"/>
</dbReference>
<proteinExistence type="predicted"/>
<dbReference type="STRING" id="1121881.SAMN02745225_01742"/>